<dbReference type="EMBL" id="JASPKZ010004950">
    <property type="protein sequence ID" value="KAJ9589325.1"/>
    <property type="molecule type" value="Genomic_DNA"/>
</dbReference>
<reference evidence="1" key="2">
    <citation type="submission" date="2023-05" db="EMBL/GenBank/DDBJ databases">
        <authorList>
            <person name="Fouks B."/>
        </authorList>
    </citation>
    <scope>NUCLEOTIDE SEQUENCE</scope>
    <source>
        <strain evidence="1">Stay&amp;Tobe</strain>
        <tissue evidence="1">Testes</tissue>
    </source>
</reference>
<keyword evidence="2" id="KW-1185">Reference proteome</keyword>
<name>A0AAD7ZYL9_DIPPU</name>
<protein>
    <submittedName>
        <fullName evidence="1">Uncharacterized protein</fullName>
    </submittedName>
</protein>
<gene>
    <name evidence="1" type="ORF">L9F63_017454</name>
</gene>
<feature type="non-terminal residue" evidence="1">
    <location>
        <position position="60"/>
    </location>
</feature>
<reference evidence="1" key="1">
    <citation type="journal article" date="2023" name="IScience">
        <title>Live-bearing cockroach genome reveals convergent evolutionary mechanisms linked to viviparity in insects and beyond.</title>
        <authorList>
            <person name="Fouks B."/>
            <person name="Harrison M.C."/>
            <person name="Mikhailova A.A."/>
            <person name="Marchal E."/>
            <person name="English S."/>
            <person name="Carruthers M."/>
            <person name="Jennings E.C."/>
            <person name="Chiamaka E.L."/>
            <person name="Frigard R.A."/>
            <person name="Pippel M."/>
            <person name="Attardo G.M."/>
            <person name="Benoit J.B."/>
            <person name="Bornberg-Bauer E."/>
            <person name="Tobe S.S."/>
        </authorList>
    </citation>
    <scope>NUCLEOTIDE SEQUENCE</scope>
    <source>
        <strain evidence="1">Stay&amp;Tobe</strain>
    </source>
</reference>
<proteinExistence type="predicted"/>
<evidence type="ECO:0000313" key="1">
    <source>
        <dbReference type="EMBL" id="KAJ9589325.1"/>
    </source>
</evidence>
<organism evidence="1 2">
    <name type="scientific">Diploptera punctata</name>
    <name type="common">Pacific beetle cockroach</name>
    <dbReference type="NCBI Taxonomy" id="6984"/>
    <lineage>
        <taxon>Eukaryota</taxon>
        <taxon>Metazoa</taxon>
        <taxon>Ecdysozoa</taxon>
        <taxon>Arthropoda</taxon>
        <taxon>Hexapoda</taxon>
        <taxon>Insecta</taxon>
        <taxon>Pterygota</taxon>
        <taxon>Neoptera</taxon>
        <taxon>Polyneoptera</taxon>
        <taxon>Dictyoptera</taxon>
        <taxon>Blattodea</taxon>
        <taxon>Blaberoidea</taxon>
        <taxon>Blaberidae</taxon>
        <taxon>Diplopterinae</taxon>
        <taxon>Diploptera</taxon>
    </lineage>
</organism>
<accession>A0AAD7ZYL9</accession>
<comment type="caution">
    <text evidence="1">The sequence shown here is derived from an EMBL/GenBank/DDBJ whole genome shotgun (WGS) entry which is preliminary data.</text>
</comment>
<feature type="non-terminal residue" evidence="1">
    <location>
        <position position="1"/>
    </location>
</feature>
<sequence>ISSGWSARISTQYLLRLVCTDFNSVSPQVEPRVIQSVPIQLLTGRRQSSDSSATQLFSRG</sequence>
<dbReference type="AlphaFoldDB" id="A0AAD7ZYL9"/>
<dbReference type="Proteomes" id="UP001233999">
    <property type="component" value="Unassembled WGS sequence"/>
</dbReference>
<evidence type="ECO:0000313" key="2">
    <source>
        <dbReference type="Proteomes" id="UP001233999"/>
    </source>
</evidence>